<dbReference type="GO" id="GO:0006508">
    <property type="term" value="P:proteolysis"/>
    <property type="evidence" value="ECO:0007669"/>
    <property type="project" value="InterPro"/>
</dbReference>
<dbReference type="PROSITE" id="PS51365">
    <property type="entry name" value="RENAL_DIPEPTIDASE_2"/>
    <property type="match status" value="1"/>
</dbReference>
<proteinExistence type="predicted"/>
<gene>
    <name evidence="1" type="ORF">Q604_UNBC10282G0001</name>
</gene>
<dbReference type="SUPFAM" id="SSF51556">
    <property type="entry name" value="Metallo-dependent hydrolases"/>
    <property type="match status" value="1"/>
</dbReference>
<reference evidence="1" key="1">
    <citation type="submission" date="2013-12" db="EMBL/GenBank/DDBJ databases">
        <title>A Varibaculum cambriense genome reconstructed from a premature infant gut community with otherwise low bacterial novelty that shifts toward anaerobic metabolism during the third week of life.</title>
        <authorList>
            <person name="Brown C.T."/>
            <person name="Sharon I."/>
            <person name="Thomas B.C."/>
            <person name="Castelle C.J."/>
            <person name="Morowitz M.J."/>
            <person name="Banfield J.F."/>
        </authorList>
    </citation>
    <scope>NUCLEOTIDE SEQUENCE</scope>
</reference>
<name>W1XYE8_9ZZZZ</name>
<accession>W1XYE8</accession>
<dbReference type="GO" id="GO:0070573">
    <property type="term" value="F:metallodipeptidase activity"/>
    <property type="evidence" value="ECO:0007669"/>
    <property type="project" value="InterPro"/>
</dbReference>
<dbReference type="Pfam" id="PF01244">
    <property type="entry name" value="Peptidase_M19"/>
    <property type="match status" value="1"/>
</dbReference>
<protein>
    <submittedName>
        <fullName evidence="1">Dipeptidase family protein</fullName>
    </submittedName>
</protein>
<feature type="non-terminal residue" evidence="1">
    <location>
        <position position="1"/>
    </location>
</feature>
<evidence type="ECO:0000313" key="1">
    <source>
        <dbReference type="EMBL" id="ETJ35323.1"/>
    </source>
</evidence>
<dbReference type="InterPro" id="IPR008257">
    <property type="entry name" value="Pept_M19"/>
</dbReference>
<dbReference type="AlphaFoldDB" id="W1XYE8"/>
<organism evidence="1">
    <name type="scientific">human gut metagenome</name>
    <dbReference type="NCBI Taxonomy" id="408170"/>
    <lineage>
        <taxon>unclassified sequences</taxon>
        <taxon>metagenomes</taxon>
        <taxon>organismal metagenomes</taxon>
    </lineage>
</organism>
<dbReference type="EMBL" id="AZMM01010282">
    <property type="protein sequence ID" value="ETJ35323.1"/>
    <property type="molecule type" value="Genomic_DNA"/>
</dbReference>
<dbReference type="InterPro" id="IPR032466">
    <property type="entry name" value="Metal_Hydrolase"/>
</dbReference>
<comment type="caution">
    <text evidence="1">The sequence shown here is derived from an EMBL/GenBank/DDBJ whole genome shotgun (WGS) entry which is preliminary data.</text>
</comment>
<sequence>GIRIITITWNYKNKLGYPNFQFKYKNKGLTEKGKNIVCECESLGILPDASHLSDKGFYDLISFIKLSYIFWNSS</sequence>
<dbReference type="Gene3D" id="3.20.20.140">
    <property type="entry name" value="Metal-dependent hydrolases"/>
    <property type="match status" value="1"/>
</dbReference>